<accession>A0A0E3DNT3</accession>
<proteinExistence type="predicted"/>
<feature type="region of interest" description="Disordered" evidence="1">
    <location>
        <begin position="13"/>
        <end position="34"/>
    </location>
</feature>
<name>A0A0E3DNT3_9CAUD</name>
<dbReference type="KEGG" id="vg:24725032"/>
<evidence type="ECO:0000256" key="1">
    <source>
        <dbReference type="SAM" id="MobiDB-lite"/>
    </source>
</evidence>
<reference evidence="2 3" key="1">
    <citation type="journal article" date="2015" name="ISME J.">
        <title>The diversity and host interactions of Propionibacterium acnes bacteriophages on human skin.</title>
        <authorList>
            <person name="Liu J."/>
            <person name="Yan R."/>
            <person name="Zhong Q."/>
            <person name="Ngo S."/>
            <person name="Bangayan N.J."/>
            <person name="Nguyen L."/>
            <person name="Lui T."/>
            <person name="Liu M."/>
            <person name="Erfe M.C."/>
            <person name="Craft N."/>
            <person name="Tomida S."/>
            <person name="Li H."/>
        </authorList>
    </citation>
    <scope>NUCLEOTIDE SEQUENCE [LARGE SCALE GENOMIC DNA]</scope>
    <source>
        <strain evidence="2">PHL141N00</strain>
    </source>
</reference>
<feature type="compositionally biased region" description="Polar residues" evidence="1">
    <location>
        <begin position="16"/>
        <end position="27"/>
    </location>
</feature>
<dbReference type="OrthoDB" id="25521at10239"/>
<evidence type="ECO:0000313" key="2">
    <source>
        <dbReference type="EMBL" id="AII29667.1"/>
    </source>
</evidence>
<sequence length="53" mass="6121">MIFFTCQGVWGENKHPGTNRTPPQMNKTGPRIDWQGKGRVFIPLDDPKPLERQ</sequence>
<evidence type="ECO:0000313" key="3">
    <source>
        <dbReference type="Proteomes" id="UP000033333"/>
    </source>
</evidence>
<organism evidence="2 3">
    <name type="scientific">Propionibacterium phage PHL141N00</name>
    <dbReference type="NCBI Taxonomy" id="1500821"/>
    <lineage>
        <taxon>Viruses</taxon>
        <taxon>Duplodnaviria</taxon>
        <taxon>Heunggongvirae</taxon>
        <taxon>Uroviricota</taxon>
        <taxon>Caudoviricetes</taxon>
        <taxon>Pahexavirus</taxon>
        <taxon>Pahexavirus PHL141N00</taxon>
    </lineage>
</organism>
<dbReference type="EMBL" id="KJ578781">
    <property type="protein sequence ID" value="AII29667.1"/>
    <property type="molecule type" value="Genomic_DNA"/>
</dbReference>
<protein>
    <submittedName>
        <fullName evidence="2">Uncharacterized protein</fullName>
    </submittedName>
</protein>
<gene>
    <name evidence="2" type="ORF">PHL141N00_44</name>
</gene>
<dbReference type="Proteomes" id="UP000033333">
    <property type="component" value="Segment"/>
</dbReference>
<keyword evidence="3" id="KW-1185">Reference proteome</keyword>
<dbReference type="RefSeq" id="YP_009152634.1">
    <property type="nucleotide sequence ID" value="NC_027389.1"/>
</dbReference>
<dbReference type="GeneID" id="24725032"/>